<evidence type="ECO:0000256" key="11">
    <source>
        <dbReference type="ARBA" id="ARBA00022989"/>
    </source>
</evidence>
<evidence type="ECO:0000256" key="12">
    <source>
        <dbReference type="ARBA" id="ARBA00023012"/>
    </source>
</evidence>
<dbReference type="SMART" id="SM00304">
    <property type="entry name" value="HAMP"/>
    <property type="match status" value="1"/>
</dbReference>
<dbReference type="Pfam" id="PF00512">
    <property type="entry name" value="HisKA"/>
    <property type="match status" value="1"/>
</dbReference>
<reference evidence="18 19" key="1">
    <citation type="submission" date="2019-08" db="EMBL/GenBank/DDBJ databases">
        <title>In-depth cultivation of the pig gut microbiome towards novel bacterial diversity and tailored functional studies.</title>
        <authorList>
            <person name="Wylensek D."/>
            <person name="Hitch T.C.A."/>
            <person name="Clavel T."/>
        </authorList>
    </citation>
    <scope>NUCLEOTIDE SEQUENCE [LARGE SCALE GENOMIC DNA]</scope>
    <source>
        <strain evidence="18 19">Oil+RF-744-WCA-WT-13</strain>
    </source>
</reference>
<dbReference type="GO" id="GO:0005886">
    <property type="term" value="C:plasma membrane"/>
    <property type="evidence" value="ECO:0007669"/>
    <property type="project" value="UniProtKB-SubCell"/>
</dbReference>
<dbReference type="GO" id="GO:0005524">
    <property type="term" value="F:ATP binding"/>
    <property type="evidence" value="ECO:0007669"/>
    <property type="project" value="UniProtKB-KW"/>
</dbReference>
<dbReference type="FunFam" id="1.10.287.130:FF:000001">
    <property type="entry name" value="Two-component sensor histidine kinase"/>
    <property type="match status" value="1"/>
</dbReference>
<keyword evidence="13 15" id="KW-0472">Membrane</keyword>
<keyword evidence="10" id="KW-0067">ATP-binding</keyword>
<dbReference type="PANTHER" id="PTHR45528">
    <property type="entry name" value="SENSOR HISTIDINE KINASE CPXA"/>
    <property type="match status" value="1"/>
</dbReference>
<evidence type="ECO:0000313" key="18">
    <source>
        <dbReference type="EMBL" id="MST81065.1"/>
    </source>
</evidence>
<dbReference type="CDD" id="cd06225">
    <property type="entry name" value="HAMP"/>
    <property type="match status" value="1"/>
</dbReference>
<dbReference type="SUPFAM" id="SSF158472">
    <property type="entry name" value="HAMP domain-like"/>
    <property type="match status" value="1"/>
</dbReference>
<evidence type="ECO:0000256" key="2">
    <source>
        <dbReference type="ARBA" id="ARBA00004651"/>
    </source>
</evidence>
<protein>
    <recommendedName>
        <fullName evidence="3">histidine kinase</fullName>
        <ecNumber evidence="3">2.7.13.3</ecNumber>
    </recommendedName>
</protein>
<comment type="caution">
    <text evidence="18">The sequence shown here is derived from an EMBL/GenBank/DDBJ whole genome shotgun (WGS) entry which is preliminary data.</text>
</comment>
<dbReference type="PROSITE" id="PS50885">
    <property type="entry name" value="HAMP"/>
    <property type="match status" value="1"/>
</dbReference>
<evidence type="ECO:0000256" key="3">
    <source>
        <dbReference type="ARBA" id="ARBA00012438"/>
    </source>
</evidence>
<dbReference type="SUPFAM" id="SSF55874">
    <property type="entry name" value="ATPase domain of HSP90 chaperone/DNA topoisomerase II/histidine kinase"/>
    <property type="match status" value="1"/>
</dbReference>
<keyword evidence="9 18" id="KW-0418">Kinase</keyword>
<evidence type="ECO:0000256" key="9">
    <source>
        <dbReference type="ARBA" id="ARBA00022777"/>
    </source>
</evidence>
<evidence type="ECO:0000256" key="1">
    <source>
        <dbReference type="ARBA" id="ARBA00000085"/>
    </source>
</evidence>
<dbReference type="InterPro" id="IPR003661">
    <property type="entry name" value="HisK_dim/P_dom"/>
</dbReference>
<dbReference type="Gene3D" id="1.10.287.130">
    <property type="match status" value="1"/>
</dbReference>
<keyword evidence="4" id="KW-1003">Cell membrane</keyword>
<keyword evidence="12" id="KW-0902">Two-component regulatory system</keyword>
<name>A0A7X2P6P8_9FIRM</name>
<dbReference type="InterPro" id="IPR036097">
    <property type="entry name" value="HisK_dim/P_sf"/>
</dbReference>
<evidence type="ECO:0000256" key="8">
    <source>
        <dbReference type="ARBA" id="ARBA00022741"/>
    </source>
</evidence>
<dbReference type="PANTHER" id="PTHR45528:SF1">
    <property type="entry name" value="SENSOR HISTIDINE KINASE CPXA"/>
    <property type="match status" value="1"/>
</dbReference>
<evidence type="ECO:0000256" key="15">
    <source>
        <dbReference type="SAM" id="Phobius"/>
    </source>
</evidence>
<dbReference type="InterPro" id="IPR036890">
    <property type="entry name" value="HATPase_C_sf"/>
</dbReference>
<sequence>MKKSIRKKIAFTFIIIMVLVLAAVGVFQWSFAGTFYASQKQKKLVESYEKIADQGNDTDWDAFNNYCSVNGLTYCVTDSQMNATQTNAQNDDAMAGRLFGFIMGMEDDHAHIIQSSGSYKIIQLKDRFTNMQYLELYAGMEDGGYYMVMCPVQSISDAAQVSTRFFVYISVVAVIAGALAMWLITRKIVQPIQELTTLSKRMADLDFDARYTSGGQDEIGELGENFNQMSDNLEHAVEDLKTANTKLQKDIEQKTQIDDMRKEFLSNVSHELKTPIALIQGYAEGLKDCINDDPESRDFYCDVIIDESGKMNTMVKQLLTLNQLEFGNDLVSMARFNLTELINGVIQSAKVMIQQAQVRVEFEQEDPVWVWGDEFKIEEVVTNYLTNAIHHAEGEKIISVHCQEMNGVVTTCVFNTGSPIPEDSLDKIWIKFYKVDKARTRAYGGSGIGLSIVKAIMDGHHQKCWAENKENGVAFYFTLESKVEL</sequence>
<dbReference type="CDD" id="cd00082">
    <property type="entry name" value="HisKA"/>
    <property type="match status" value="1"/>
</dbReference>
<keyword evidence="14" id="KW-0175">Coiled coil</keyword>
<dbReference type="Gene3D" id="3.30.565.10">
    <property type="entry name" value="Histidine kinase-like ATPase, C-terminal domain"/>
    <property type="match status" value="1"/>
</dbReference>
<evidence type="ECO:0000256" key="13">
    <source>
        <dbReference type="ARBA" id="ARBA00023136"/>
    </source>
</evidence>
<keyword evidence="11 15" id="KW-1133">Transmembrane helix</keyword>
<dbReference type="Pfam" id="PF00672">
    <property type="entry name" value="HAMP"/>
    <property type="match status" value="1"/>
</dbReference>
<dbReference type="EMBL" id="VUMV01000001">
    <property type="protein sequence ID" value="MST81065.1"/>
    <property type="molecule type" value="Genomic_DNA"/>
</dbReference>
<feature type="transmembrane region" description="Helical" evidence="15">
    <location>
        <begin position="165"/>
        <end position="184"/>
    </location>
</feature>
<evidence type="ECO:0000259" key="16">
    <source>
        <dbReference type="PROSITE" id="PS50109"/>
    </source>
</evidence>
<evidence type="ECO:0000256" key="7">
    <source>
        <dbReference type="ARBA" id="ARBA00022692"/>
    </source>
</evidence>
<evidence type="ECO:0000259" key="17">
    <source>
        <dbReference type="PROSITE" id="PS50885"/>
    </source>
</evidence>
<dbReference type="Pfam" id="PF02518">
    <property type="entry name" value="HATPase_c"/>
    <property type="match status" value="1"/>
</dbReference>
<dbReference type="PROSITE" id="PS50109">
    <property type="entry name" value="HIS_KIN"/>
    <property type="match status" value="1"/>
</dbReference>
<keyword evidence="5" id="KW-0597">Phosphoprotein</keyword>
<dbReference type="RefSeq" id="WP_154456864.1">
    <property type="nucleotide sequence ID" value="NZ_VUMV01000001.1"/>
</dbReference>
<dbReference type="SMART" id="SM00387">
    <property type="entry name" value="HATPase_c"/>
    <property type="match status" value="1"/>
</dbReference>
<keyword evidence="19" id="KW-1185">Reference proteome</keyword>
<keyword evidence="6" id="KW-0808">Transferase</keyword>
<evidence type="ECO:0000256" key="10">
    <source>
        <dbReference type="ARBA" id="ARBA00022840"/>
    </source>
</evidence>
<feature type="domain" description="Histidine kinase" evidence="16">
    <location>
        <begin position="267"/>
        <end position="483"/>
    </location>
</feature>
<dbReference type="SMART" id="SM00388">
    <property type="entry name" value="HisKA"/>
    <property type="match status" value="1"/>
</dbReference>
<dbReference type="Proteomes" id="UP000466864">
    <property type="component" value="Unassembled WGS sequence"/>
</dbReference>
<feature type="domain" description="HAMP" evidence="17">
    <location>
        <begin position="186"/>
        <end position="238"/>
    </location>
</feature>
<comment type="catalytic activity">
    <reaction evidence="1">
        <text>ATP + protein L-histidine = ADP + protein N-phospho-L-histidine.</text>
        <dbReference type="EC" id="2.7.13.3"/>
    </reaction>
</comment>
<comment type="subcellular location">
    <subcellularLocation>
        <location evidence="2">Cell membrane</location>
        <topology evidence="2">Multi-pass membrane protein</topology>
    </subcellularLocation>
</comment>
<evidence type="ECO:0000256" key="5">
    <source>
        <dbReference type="ARBA" id="ARBA00022553"/>
    </source>
</evidence>
<dbReference type="AlphaFoldDB" id="A0A7X2P6P8"/>
<evidence type="ECO:0000256" key="14">
    <source>
        <dbReference type="SAM" id="Coils"/>
    </source>
</evidence>
<organism evidence="18 19">
    <name type="scientific">Bilifractor porci</name>
    <dbReference type="NCBI Taxonomy" id="2606636"/>
    <lineage>
        <taxon>Bacteria</taxon>
        <taxon>Bacillati</taxon>
        <taxon>Bacillota</taxon>
        <taxon>Clostridia</taxon>
        <taxon>Lachnospirales</taxon>
        <taxon>Lachnospiraceae</taxon>
        <taxon>Bilifractor</taxon>
    </lineage>
</organism>
<gene>
    <name evidence="18" type="ORF">FYJ60_01775</name>
</gene>
<feature type="coiled-coil region" evidence="14">
    <location>
        <begin position="230"/>
        <end position="257"/>
    </location>
</feature>
<dbReference type="GO" id="GO:0000155">
    <property type="term" value="F:phosphorelay sensor kinase activity"/>
    <property type="evidence" value="ECO:0007669"/>
    <property type="project" value="InterPro"/>
</dbReference>
<evidence type="ECO:0000256" key="6">
    <source>
        <dbReference type="ARBA" id="ARBA00022679"/>
    </source>
</evidence>
<dbReference type="InterPro" id="IPR003660">
    <property type="entry name" value="HAMP_dom"/>
</dbReference>
<evidence type="ECO:0000256" key="4">
    <source>
        <dbReference type="ARBA" id="ARBA00022475"/>
    </source>
</evidence>
<keyword evidence="7 15" id="KW-0812">Transmembrane</keyword>
<dbReference type="InterPro" id="IPR005467">
    <property type="entry name" value="His_kinase_dom"/>
</dbReference>
<dbReference type="Gene3D" id="6.10.340.10">
    <property type="match status" value="1"/>
</dbReference>
<dbReference type="FunFam" id="3.30.565.10:FF:000006">
    <property type="entry name" value="Sensor histidine kinase WalK"/>
    <property type="match status" value="1"/>
</dbReference>
<dbReference type="InterPro" id="IPR050398">
    <property type="entry name" value="HssS/ArlS-like"/>
</dbReference>
<accession>A0A7X2P6P8</accession>
<proteinExistence type="predicted"/>
<dbReference type="EC" id="2.7.13.3" evidence="3"/>
<dbReference type="SUPFAM" id="SSF47384">
    <property type="entry name" value="Homodimeric domain of signal transducing histidine kinase"/>
    <property type="match status" value="1"/>
</dbReference>
<dbReference type="InterPro" id="IPR003594">
    <property type="entry name" value="HATPase_dom"/>
</dbReference>
<evidence type="ECO:0000313" key="19">
    <source>
        <dbReference type="Proteomes" id="UP000466864"/>
    </source>
</evidence>
<keyword evidence="8" id="KW-0547">Nucleotide-binding</keyword>